<proteinExistence type="predicted"/>
<evidence type="ECO:0008006" key="8">
    <source>
        <dbReference type="Google" id="ProtNLM"/>
    </source>
</evidence>
<evidence type="ECO:0000256" key="4">
    <source>
        <dbReference type="ARBA" id="ARBA00022989"/>
    </source>
</evidence>
<gene>
    <name evidence="7" type="ORF">METZ01_LOCUS113365</name>
</gene>
<feature type="transmembrane region" description="Helical" evidence="6">
    <location>
        <begin position="57"/>
        <end position="80"/>
    </location>
</feature>
<reference evidence="7" key="1">
    <citation type="submission" date="2018-05" db="EMBL/GenBank/DDBJ databases">
        <authorList>
            <person name="Lanie J.A."/>
            <person name="Ng W.-L."/>
            <person name="Kazmierczak K.M."/>
            <person name="Andrzejewski T.M."/>
            <person name="Davidsen T.M."/>
            <person name="Wayne K.J."/>
            <person name="Tettelin H."/>
            <person name="Glass J.I."/>
            <person name="Rusch D."/>
            <person name="Podicherti R."/>
            <person name="Tsui H.-C.T."/>
            <person name="Winkler M.E."/>
        </authorList>
    </citation>
    <scope>NUCLEOTIDE SEQUENCE</scope>
</reference>
<accession>A0A381X7Q1</accession>
<keyword evidence="3 6" id="KW-0812">Transmembrane</keyword>
<name>A0A381X7Q1_9ZZZZ</name>
<evidence type="ECO:0000256" key="6">
    <source>
        <dbReference type="SAM" id="Phobius"/>
    </source>
</evidence>
<dbReference type="Pfam" id="PF03626">
    <property type="entry name" value="COX4_pro"/>
    <property type="match status" value="1"/>
</dbReference>
<sequence length="122" mass="13718">MSETKENKQDEHHEHSFPAFLYSGDNPIEGFMRIFAWLVFFTIIEVLAILQEFSFGITMVILFGIAVIKVWFIGSFFMHMTWDPPLVNHTAAVPVFFLAVLFLAVGLTSPGAVDDLATICGF</sequence>
<dbReference type="EMBL" id="UINC01014133">
    <property type="protein sequence ID" value="SVA60511.1"/>
    <property type="molecule type" value="Genomic_DNA"/>
</dbReference>
<evidence type="ECO:0000256" key="3">
    <source>
        <dbReference type="ARBA" id="ARBA00022692"/>
    </source>
</evidence>
<dbReference type="GO" id="GO:0005886">
    <property type="term" value="C:plasma membrane"/>
    <property type="evidence" value="ECO:0007669"/>
    <property type="project" value="UniProtKB-SubCell"/>
</dbReference>
<feature type="transmembrane region" description="Helical" evidence="6">
    <location>
        <begin position="30"/>
        <end position="50"/>
    </location>
</feature>
<evidence type="ECO:0000313" key="7">
    <source>
        <dbReference type="EMBL" id="SVA60511.1"/>
    </source>
</evidence>
<organism evidence="7">
    <name type="scientific">marine metagenome</name>
    <dbReference type="NCBI Taxonomy" id="408172"/>
    <lineage>
        <taxon>unclassified sequences</taxon>
        <taxon>metagenomes</taxon>
        <taxon>ecological metagenomes</taxon>
    </lineage>
</organism>
<feature type="transmembrane region" description="Helical" evidence="6">
    <location>
        <begin position="86"/>
        <end position="107"/>
    </location>
</feature>
<keyword evidence="4 6" id="KW-1133">Transmembrane helix</keyword>
<keyword evidence="5 6" id="KW-0472">Membrane</keyword>
<keyword evidence="2" id="KW-1003">Cell membrane</keyword>
<evidence type="ECO:0000256" key="2">
    <source>
        <dbReference type="ARBA" id="ARBA00022475"/>
    </source>
</evidence>
<comment type="subcellular location">
    <subcellularLocation>
        <location evidence="1">Cell membrane</location>
        <topology evidence="1">Multi-pass membrane protein</topology>
    </subcellularLocation>
</comment>
<protein>
    <recommendedName>
        <fullName evidence="8">Cytochrome C oxidase subunit IV family protein</fullName>
    </recommendedName>
</protein>
<evidence type="ECO:0000256" key="1">
    <source>
        <dbReference type="ARBA" id="ARBA00004651"/>
    </source>
</evidence>
<dbReference type="InterPro" id="IPR005171">
    <property type="entry name" value="Cyt_c_oxidase_su4_prok"/>
</dbReference>
<evidence type="ECO:0000256" key="5">
    <source>
        <dbReference type="ARBA" id="ARBA00023136"/>
    </source>
</evidence>
<dbReference type="AlphaFoldDB" id="A0A381X7Q1"/>